<feature type="compositionally biased region" description="Basic residues" evidence="1">
    <location>
        <begin position="26"/>
        <end position="41"/>
    </location>
</feature>
<protein>
    <submittedName>
        <fullName evidence="2">Uncharacterized protein</fullName>
    </submittedName>
</protein>
<dbReference type="EMBL" id="JBJKFK010001225">
    <property type="protein sequence ID" value="KAL3313687.1"/>
    <property type="molecule type" value="Genomic_DNA"/>
</dbReference>
<gene>
    <name evidence="2" type="ORF">Ciccas_007708</name>
</gene>
<evidence type="ECO:0000256" key="1">
    <source>
        <dbReference type="SAM" id="MobiDB-lite"/>
    </source>
</evidence>
<organism evidence="2 3">
    <name type="scientific">Cichlidogyrus casuarinus</name>
    <dbReference type="NCBI Taxonomy" id="1844966"/>
    <lineage>
        <taxon>Eukaryota</taxon>
        <taxon>Metazoa</taxon>
        <taxon>Spiralia</taxon>
        <taxon>Lophotrochozoa</taxon>
        <taxon>Platyhelminthes</taxon>
        <taxon>Monogenea</taxon>
        <taxon>Monopisthocotylea</taxon>
        <taxon>Dactylogyridea</taxon>
        <taxon>Ancyrocephalidae</taxon>
        <taxon>Cichlidogyrus</taxon>
    </lineage>
</organism>
<feature type="region of interest" description="Disordered" evidence="1">
    <location>
        <begin position="1"/>
        <end position="41"/>
    </location>
</feature>
<dbReference type="AlphaFoldDB" id="A0ABD2Q390"/>
<accession>A0ABD2Q390</accession>
<comment type="caution">
    <text evidence="2">The sequence shown here is derived from an EMBL/GenBank/DDBJ whole genome shotgun (WGS) entry which is preliminary data.</text>
</comment>
<evidence type="ECO:0000313" key="2">
    <source>
        <dbReference type="EMBL" id="KAL3313687.1"/>
    </source>
</evidence>
<sequence>MQREGLRFSSTAKHLRTTGCEENKAHQRGHFVRQRAYHDGRKRTVRRIDGQRENEVNMLMVESDKGLNFLDRHSGTRGVPATVRRKWQSNKCQRDYNIACWSRGDHD</sequence>
<dbReference type="Proteomes" id="UP001626550">
    <property type="component" value="Unassembled WGS sequence"/>
</dbReference>
<evidence type="ECO:0000313" key="3">
    <source>
        <dbReference type="Proteomes" id="UP001626550"/>
    </source>
</evidence>
<reference evidence="2 3" key="1">
    <citation type="submission" date="2024-11" db="EMBL/GenBank/DDBJ databases">
        <title>Adaptive evolution of stress response genes in parasites aligns with host niche diversity.</title>
        <authorList>
            <person name="Hahn C."/>
            <person name="Resl P."/>
        </authorList>
    </citation>
    <scope>NUCLEOTIDE SEQUENCE [LARGE SCALE GENOMIC DNA]</scope>
    <source>
        <strain evidence="2">EGGRZ-B1_66</strain>
        <tissue evidence="2">Body</tissue>
    </source>
</reference>
<name>A0ABD2Q390_9PLAT</name>
<proteinExistence type="predicted"/>
<keyword evidence="3" id="KW-1185">Reference proteome</keyword>